<feature type="compositionally biased region" description="Polar residues" evidence="1">
    <location>
        <begin position="185"/>
        <end position="201"/>
    </location>
</feature>
<accession>A0A4Y2H927</accession>
<comment type="caution">
    <text evidence="2">The sequence shown here is derived from an EMBL/GenBank/DDBJ whole genome shotgun (WGS) entry which is preliminary data.</text>
</comment>
<sequence>MRSCRCSVCFLPQEFTFFSQYSDYVAVFTDGSKPAEYDIPFYKNSKLLFERTLHEKLSPLCLLPTLRSSPSLGRYGCPNPEIPRDLYSLPVYPLLCLLLIHSIPRRQARELSMRSCFHSACFFLLMDSPRPRVFAVCGDPLDGNKEIKPDAAAKFLKKSPSQALLSASVVTHHKSNKNKTDKNETSNASAVNLPSDSCRGNSSDSESDISVTSAPEASNPQKNRARSKSE</sequence>
<keyword evidence="3" id="KW-1185">Reference proteome</keyword>
<reference evidence="2 3" key="1">
    <citation type="journal article" date="2019" name="Sci. Rep.">
        <title>Orb-weaving spider Araneus ventricosus genome elucidates the spidroin gene catalogue.</title>
        <authorList>
            <person name="Kono N."/>
            <person name="Nakamura H."/>
            <person name="Ohtoshi R."/>
            <person name="Moran D.A.P."/>
            <person name="Shinohara A."/>
            <person name="Yoshida Y."/>
            <person name="Fujiwara M."/>
            <person name="Mori M."/>
            <person name="Tomita M."/>
            <person name="Arakawa K."/>
        </authorList>
    </citation>
    <scope>NUCLEOTIDE SEQUENCE [LARGE SCALE GENOMIC DNA]</scope>
</reference>
<organism evidence="2 3">
    <name type="scientific">Araneus ventricosus</name>
    <name type="common">Orbweaver spider</name>
    <name type="synonym">Epeira ventricosa</name>
    <dbReference type="NCBI Taxonomy" id="182803"/>
    <lineage>
        <taxon>Eukaryota</taxon>
        <taxon>Metazoa</taxon>
        <taxon>Ecdysozoa</taxon>
        <taxon>Arthropoda</taxon>
        <taxon>Chelicerata</taxon>
        <taxon>Arachnida</taxon>
        <taxon>Araneae</taxon>
        <taxon>Araneomorphae</taxon>
        <taxon>Entelegynae</taxon>
        <taxon>Araneoidea</taxon>
        <taxon>Araneidae</taxon>
        <taxon>Araneus</taxon>
    </lineage>
</organism>
<evidence type="ECO:0000313" key="3">
    <source>
        <dbReference type="Proteomes" id="UP000499080"/>
    </source>
</evidence>
<feature type="region of interest" description="Disordered" evidence="1">
    <location>
        <begin position="171"/>
        <end position="230"/>
    </location>
</feature>
<dbReference type="EMBL" id="BGPR01001762">
    <property type="protein sequence ID" value="GBM61298.1"/>
    <property type="molecule type" value="Genomic_DNA"/>
</dbReference>
<evidence type="ECO:0000313" key="2">
    <source>
        <dbReference type="EMBL" id="GBM61298.1"/>
    </source>
</evidence>
<dbReference type="Proteomes" id="UP000499080">
    <property type="component" value="Unassembled WGS sequence"/>
</dbReference>
<evidence type="ECO:0000256" key="1">
    <source>
        <dbReference type="SAM" id="MobiDB-lite"/>
    </source>
</evidence>
<name>A0A4Y2H927_ARAVE</name>
<protein>
    <submittedName>
        <fullName evidence="2">Uncharacterized protein</fullName>
    </submittedName>
</protein>
<dbReference type="AlphaFoldDB" id="A0A4Y2H927"/>
<gene>
    <name evidence="2" type="ORF">AVEN_9572_1</name>
</gene>
<proteinExistence type="predicted"/>
<feature type="compositionally biased region" description="Low complexity" evidence="1">
    <location>
        <begin position="202"/>
        <end position="213"/>
    </location>
</feature>